<evidence type="ECO:0000313" key="2">
    <source>
        <dbReference type="Proteomes" id="UP000886520"/>
    </source>
</evidence>
<organism evidence="1 2">
    <name type="scientific">Adiantum capillus-veneris</name>
    <name type="common">Maidenhair fern</name>
    <dbReference type="NCBI Taxonomy" id="13818"/>
    <lineage>
        <taxon>Eukaryota</taxon>
        <taxon>Viridiplantae</taxon>
        <taxon>Streptophyta</taxon>
        <taxon>Embryophyta</taxon>
        <taxon>Tracheophyta</taxon>
        <taxon>Polypodiopsida</taxon>
        <taxon>Polypodiidae</taxon>
        <taxon>Polypodiales</taxon>
        <taxon>Pteridineae</taxon>
        <taxon>Pteridaceae</taxon>
        <taxon>Vittarioideae</taxon>
        <taxon>Adiantum</taxon>
    </lineage>
</organism>
<keyword evidence="2" id="KW-1185">Reference proteome</keyword>
<comment type="caution">
    <text evidence="1">The sequence shown here is derived from an EMBL/GenBank/DDBJ whole genome shotgun (WGS) entry which is preliminary data.</text>
</comment>
<dbReference type="EMBL" id="JABFUD020000023">
    <property type="protein sequence ID" value="KAI5061543.1"/>
    <property type="molecule type" value="Genomic_DNA"/>
</dbReference>
<dbReference type="AlphaFoldDB" id="A0A9D4U4X0"/>
<name>A0A9D4U4X0_ADICA</name>
<gene>
    <name evidence="1" type="ORF">GOP47_0024048</name>
</gene>
<accession>A0A9D4U4X0</accession>
<dbReference type="Proteomes" id="UP000886520">
    <property type="component" value="Chromosome 23"/>
</dbReference>
<sequence>MHERKSITNDNDWAGEEQTISLDEVKELVPLPNVGCMSCFILIEQLRGSDSSVFLALKASLDVAFRLLFQVSSQKDKSFTNTSQLGLPLAAKELS</sequence>
<protein>
    <submittedName>
        <fullName evidence="1">Uncharacterized protein</fullName>
    </submittedName>
</protein>
<reference evidence="1" key="1">
    <citation type="submission" date="2021-01" db="EMBL/GenBank/DDBJ databases">
        <title>Adiantum capillus-veneris genome.</title>
        <authorList>
            <person name="Fang Y."/>
            <person name="Liao Q."/>
        </authorList>
    </citation>
    <scope>NUCLEOTIDE SEQUENCE</scope>
    <source>
        <strain evidence="1">H3</strain>
        <tissue evidence="1">Leaf</tissue>
    </source>
</reference>
<evidence type="ECO:0000313" key="1">
    <source>
        <dbReference type="EMBL" id="KAI5061543.1"/>
    </source>
</evidence>
<proteinExistence type="predicted"/>